<comment type="caution">
    <text evidence="1">The sequence shown here is derived from an EMBL/GenBank/DDBJ whole genome shotgun (WGS) entry which is preliminary data.</text>
</comment>
<organism evidence="1 2">
    <name type="scientific">Portunus trituberculatus</name>
    <name type="common">Swimming crab</name>
    <name type="synonym">Neptunus trituberculatus</name>
    <dbReference type="NCBI Taxonomy" id="210409"/>
    <lineage>
        <taxon>Eukaryota</taxon>
        <taxon>Metazoa</taxon>
        <taxon>Ecdysozoa</taxon>
        <taxon>Arthropoda</taxon>
        <taxon>Crustacea</taxon>
        <taxon>Multicrustacea</taxon>
        <taxon>Malacostraca</taxon>
        <taxon>Eumalacostraca</taxon>
        <taxon>Eucarida</taxon>
        <taxon>Decapoda</taxon>
        <taxon>Pleocyemata</taxon>
        <taxon>Brachyura</taxon>
        <taxon>Eubrachyura</taxon>
        <taxon>Portunoidea</taxon>
        <taxon>Portunidae</taxon>
        <taxon>Portuninae</taxon>
        <taxon>Portunus</taxon>
    </lineage>
</organism>
<evidence type="ECO:0000313" key="2">
    <source>
        <dbReference type="Proteomes" id="UP000324222"/>
    </source>
</evidence>
<accession>A0A5B7K3R8</accession>
<dbReference type="AlphaFoldDB" id="A0A5B7K3R8"/>
<protein>
    <submittedName>
        <fullName evidence="1">Uncharacterized protein</fullName>
    </submittedName>
</protein>
<sequence>MCVLVADVEEGITDDFRRWEIGGHKFCEI</sequence>
<proteinExistence type="predicted"/>
<name>A0A5B7K3R8_PORTR</name>
<dbReference type="EMBL" id="VSRR010120720">
    <property type="protein sequence ID" value="MPC99967.1"/>
    <property type="molecule type" value="Genomic_DNA"/>
</dbReference>
<gene>
    <name evidence="1" type="ORF">E2C01_095414</name>
</gene>
<keyword evidence="2" id="KW-1185">Reference proteome</keyword>
<evidence type="ECO:0000313" key="1">
    <source>
        <dbReference type="EMBL" id="MPC99967.1"/>
    </source>
</evidence>
<reference evidence="1 2" key="1">
    <citation type="submission" date="2019-05" db="EMBL/GenBank/DDBJ databases">
        <title>Another draft genome of Portunus trituberculatus and its Hox gene families provides insights of decapod evolution.</title>
        <authorList>
            <person name="Jeong J.-H."/>
            <person name="Song I."/>
            <person name="Kim S."/>
            <person name="Choi T."/>
            <person name="Kim D."/>
            <person name="Ryu S."/>
            <person name="Kim W."/>
        </authorList>
    </citation>
    <scope>NUCLEOTIDE SEQUENCE [LARGE SCALE GENOMIC DNA]</scope>
    <source>
        <tissue evidence="1">Muscle</tissue>
    </source>
</reference>
<dbReference type="Proteomes" id="UP000324222">
    <property type="component" value="Unassembled WGS sequence"/>
</dbReference>